<sequence length="620" mass="68988">MATFSIPTPIGRSKLVIDKLLGIDYTSNTANVSTSQSPNAQNIIRSEPGKVRKRMGYEKLYTYPARINGCHILKDKTLIHAGTALYLKPTSGSDIGSAIYTGMADARSSSWQMDDKLYIADGKCLLVYDGSTIKKASDNARIPTLTIAKAPSGGGKQYDALNLLQPKFKELFSADGTSTQYHLSFSGLDSANVTVRKLTSSGSWETMTSGYSCNASTGVVTFNTAPGKSPVTGEDNIEITASRTVKGYADRINKCNIGILFGVNGATDRLFLSGNPDYPNEDWYSGQYDLTYWPDTGYSKVGTEKSAIMGYSIIENRIAAHKDENETDRNVIVRQGNLVDNEPAFPVTNTIQGPGAIAKYSFAYCANEPMFLTNLGIYAITPSDIVGERFSQNRSYYMNGKLLTEAGKGDAYACVYKDMYWLCLNGVAYVLDGQQNLGANKNEPYSTRQYACFYETNIPARVMWVNDTRLYFGSADGKIYRFYNDTEALTSYNDDGKAICAAWETPDLMGALFYKNKSFRYLALQMAPSVVTSVTVFAMKRGIWSQIWKDGLHGRYFTYSQLVYHQFTYSNDQTARTLHNKIRIKRVDKARFRFMNEELNQPFGLMQIATEFVENGNFKG</sequence>
<protein>
    <submittedName>
        <fullName evidence="1">Uncharacterized protein</fullName>
    </submittedName>
</protein>
<name>A0A8S5RUH8_9CAUD</name>
<reference evidence="1" key="1">
    <citation type="journal article" date="2021" name="Proc. Natl. Acad. Sci. U.S.A.">
        <title>A Catalog of Tens of Thousands of Viruses from Human Metagenomes Reveals Hidden Associations with Chronic Diseases.</title>
        <authorList>
            <person name="Tisza M.J."/>
            <person name="Buck C.B."/>
        </authorList>
    </citation>
    <scope>NUCLEOTIDE SEQUENCE</scope>
    <source>
        <strain evidence="1">CtphE103</strain>
    </source>
</reference>
<accession>A0A8S5RUH8</accession>
<proteinExistence type="predicted"/>
<organism evidence="1">
    <name type="scientific">Ackermannviridae sp</name>
    <dbReference type="NCBI Taxonomy" id="2831612"/>
    <lineage>
        <taxon>Viruses</taxon>
        <taxon>Duplodnaviria</taxon>
        <taxon>Heunggongvirae</taxon>
        <taxon>Uroviricota</taxon>
        <taxon>Caudoviricetes</taxon>
        <taxon>Pantevenvirales</taxon>
        <taxon>Ackermannviridae</taxon>
    </lineage>
</organism>
<dbReference type="EMBL" id="BK056595">
    <property type="protein sequence ID" value="DAF32259.1"/>
    <property type="molecule type" value="Genomic_DNA"/>
</dbReference>
<evidence type="ECO:0000313" key="1">
    <source>
        <dbReference type="EMBL" id="DAF32259.1"/>
    </source>
</evidence>